<accession>A0A5C8I652</accession>
<dbReference type="InterPro" id="IPR017927">
    <property type="entry name" value="FAD-bd_FR_type"/>
</dbReference>
<dbReference type="OrthoDB" id="3291337at2"/>
<dbReference type="EMBL" id="VRSV01000001">
    <property type="protein sequence ID" value="TXK13731.1"/>
    <property type="molecule type" value="Genomic_DNA"/>
</dbReference>
<protein>
    <submittedName>
        <fullName evidence="2">Siderophore-interacting protein</fullName>
    </submittedName>
</protein>
<dbReference type="InterPro" id="IPR017938">
    <property type="entry name" value="Riboflavin_synthase-like_b-brl"/>
</dbReference>
<dbReference type="Gene3D" id="2.40.30.10">
    <property type="entry name" value="Translation factors"/>
    <property type="match status" value="1"/>
</dbReference>
<evidence type="ECO:0000259" key="1">
    <source>
        <dbReference type="PROSITE" id="PS51384"/>
    </source>
</evidence>
<organism evidence="2 3">
    <name type="scientific">Microbacterium hatanonis</name>
    <dbReference type="NCBI Taxonomy" id="404366"/>
    <lineage>
        <taxon>Bacteria</taxon>
        <taxon>Bacillati</taxon>
        <taxon>Actinomycetota</taxon>
        <taxon>Actinomycetes</taxon>
        <taxon>Micrococcales</taxon>
        <taxon>Microbacteriaceae</taxon>
        <taxon>Microbacterium</taxon>
    </lineage>
</organism>
<dbReference type="Pfam" id="PF08021">
    <property type="entry name" value="FAD_binding_9"/>
    <property type="match status" value="1"/>
</dbReference>
<dbReference type="Proteomes" id="UP000321034">
    <property type="component" value="Unassembled WGS sequence"/>
</dbReference>
<reference evidence="2 3" key="1">
    <citation type="submission" date="2019-08" db="EMBL/GenBank/DDBJ databases">
        <authorList>
            <person name="Dong K."/>
        </authorList>
    </citation>
    <scope>NUCLEOTIDE SEQUENCE [LARGE SCALE GENOMIC DNA]</scope>
    <source>
        <strain evidence="2 3">JCM14558</strain>
    </source>
</reference>
<dbReference type="InterPro" id="IPR039374">
    <property type="entry name" value="SIP_fam"/>
</dbReference>
<keyword evidence="3" id="KW-1185">Reference proteome</keyword>
<name>A0A5C8I652_9MICO</name>
<comment type="caution">
    <text evidence="2">The sequence shown here is derived from an EMBL/GenBank/DDBJ whole genome shotgun (WGS) entry which is preliminary data.</text>
</comment>
<dbReference type="CDD" id="cd06193">
    <property type="entry name" value="siderophore_interacting"/>
    <property type="match status" value="1"/>
</dbReference>
<dbReference type="InterPro" id="IPR007037">
    <property type="entry name" value="SIP_rossman_dom"/>
</dbReference>
<dbReference type="SUPFAM" id="SSF63380">
    <property type="entry name" value="Riboflavin synthase domain-like"/>
    <property type="match status" value="1"/>
</dbReference>
<evidence type="ECO:0000313" key="3">
    <source>
        <dbReference type="Proteomes" id="UP000321034"/>
    </source>
</evidence>
<dbReference type="PROSITE" id="PS51384">
    <property type="entry name" value="FAD_FR"/>
    <property type="match status" value="1"/>
</dbReference>
<dbReference type="PANTHER" id="PTHR30157">
    <property type="entry name" value="FERRIC REDUCTASE, NADPH-DEPENDENT"/>
    <property type="match status" value="1"/>
</dbReference>
<feature type="domain" description="FAD-binding FR-type" evidence="1">
    <location>
        <begin position="11"/>
        <end position="150"/>
    </location>
</feature>
<gene>
    <name evidence="2" type="ORF">FVP77_00420</name>
</gene>
<proteinExistence type="predicted"/>
<dbReference type="Pfam" id="PF04954">
    <property type="entry name" value="SIP"/>
    <property type="match status" value="1"/>
</dbReference>
<dbReference type="AlphaFoldDB" id="A0A5C8I652"/>
<evidence type="ECO:0000313" key="2">
    <source>
        <dbReference type="EMBL" id="TXK13731.1"/>
    </source>
</evidence>
<dbReference type="GO" id="GO:0016491">
    <property type="term" value="F:oxidoreductase activity"/>
    <property type="evidence" value="ECO:0007669"/>
    <property type="project" value="InterPro"/>
</dbReference>
<dbReference type="InterPro" id="IPR013113">
    <property type="entry name" value="SIP_FAD-bd"/>
</dbReference>
<sequence length="273" mass="29748">MNATRVKPDAARLLTLRVLRRERLSPHIVRVTLGDGDIAHFVPMGFDQWFRLFLPVSEASLERLPNKLDTLSYLRFLAIAKTERPVLRNYTVRAHRVDGSEGPELDVDFVVHGSIDDGTSGPAATWAQTCRPGDSVALLDEGIAYNPPPTVAGEVELVGDETAMPAVAGVLASLPRSVTGRAFIEIPHADDRQELDAPAGVDVRWVVRDDRRAVPGAAVMATAIEAAPHPGGRFHWAAGEQSLPAAMRRHWVRAGVEKGHISFTGYWKHGGSH</sequence>
<dbReference type="Gene3D" id="3.40.50.80">
    <property type="entry name" value="Nucleotide-binding domain of ferredoxin-NADP reductase (FNR) module"/>
    <property type="match status" value="1"/>
</dbReference>
<dbReference type="PANTHER" id="PTHR30157:SF0">
    <property type="entry name" value="NADPH-DEPENDENT FERRIC-CHELATE REDUCTASE"/>
    <property type="match status" value="1"/>
</dbReference>
<dbReference type="InterPro" id="IPR039261">
    <property type="entry name" value="FNR_nucleotide-bd"/>
</dbReference>